<accession>A0A813LJX8</accession>
<evidence type="ECO:0000313" key="2">
    <source>
        <dbReference type="EMBL" id="CAE8586554.1"/>
    </source>
</evidence>
<proteinExistence type="predicted"/>
<dbReference type="EMBL" id="CAJNNW010035950">
    <property type="protein sequence ID" value="CAE8731039.1"/>
    <property type="molecule type" value="Genomic_DNA"/>
</dbReference>
<evidence type="ECO:0000313" key="4">
    <source>
        <dbReference type="Proteomes" id="UP000626109"/>
    </source>
</evidence>
<dbReference type="OrthoDB" id="73831at2759"/>
<dbReference type="Proteomes" id="UP000626109">
    <property type="component" value="Unassembled WGS sequence"/>
</dbReference>
<dbReference type="OMA" id="DRYCCKD"/>
<feature type="compositionally biased region" description="Polar residues" evidence="1">
    <location>
        <begin position="41"/>
        <end position="51"/>
    </location>
</feature>
<evidence type="ECO:0000313" key="3">
    <source>
        <dbReference type="EMBL" id="CAE8731039.1"/>
    </source>
</evidence>
<feature type="region of interest" description="Disordered" evidence="1">
    <location>
        <begin position="19"/>
        <end position="70"/>
    </location>
</feature>
<keyword evidence="5" id="KW-1185">Reference proteome</keyword>
<sequence length="260" mass="27827">MAPHPKPTPKLATEQLATCNGAAGSAKAPAEARPSASRPATTVSRSTAQPTASAAARLESAAEAAQSPTEVSVVLGGEEVEVVLGGEEAPTTDVSFSLDGEVSLRYSMYNERFPITGGQTTAKAIDEVYALTDIMPGCCIHLSSLSPEEKYRADADRLPVPYMFENPAGHFHGLQADGVYFVYVEEDDAEFLKSQELTRKHFGGFKEEQSGGTDERYGAYASAFKQVLMQAKTDGYTKGLDGADLSAFVQQQIQEFNRGQ</sequence>
<comment type="caution">
    <text evidence="3">The sequence shown here is derived from an EMBL/GenBank/DDBJ whole genome shotgun (WGS) entry which is preliminary data.</text>
</comment>
<dbReference type="AlphaFoldDB" id="A0A813LJX8"/>
<gene>
    <name evidence="2" type="ORF">PGLA1383_LOCUS5410</name>
    <name evidence="3" type="ORF">PGLA2088_LOCUS45898</name>
</gene>
<feature type="compositionally biased region" description="Low complexity" evidence="1">
    <location>
        <begin position="52"/>
        <end position="70"/>
    </location>
</feature>
<dbReference type="Proteomes" id="UP000654075">
    <property type="component" value="Unassembled WGS sequence"/>
</dbReference>
<protein>
    <submittedName>
        <fullName evidence="3">Uncharacterized protein</fullName>
    </submittedName>
</protein>
<reference evidence="3" key="1">
    <citation type="submission" date="2021-02" db="EMBL/GenBank/DDBJ databases">
        <authorList>
            <person name="Dougan E. K."/>
            <person name="Rhodes N."/>
            <person name="Thang M."/>
            <person name="Chan C."/>
        </authorList>
    </citation>
    <scope>NUCLEOTIDE SEQUENCE</scope>
</reference>
<evidence type="ECO:0000256" key="1">
    <source>
        <dbReference type="SAM" id="MobiDB-lite"/>
    </source>
</evidence>
<feature type="compositionally biased region" description="Low complexity" evidence="1">
    <location>
        <begin position="22"/>
        <end position="40"/>
    </location>
</feature>
<dbReference type="EMBL" id="CAJNNV010002123">
    <property type="protein sequence ID" value="CAE8586554.1"/>
    <property type="molecule type" value="Genomic_DNA"/>
</dbReference>
<name>A0A813LJX8_POLGL</name>
<organism evidence="3 4">
    <name type="scientific">Polarella glacialis</name>
    <name type="common">Dinoflagellate</name>
    <dbReference type="NCBI Taxonomy" id="89957"/>
    <lineage>
        <taxon>Eukaryota</taxon>
        <taxon>Sar</taxon>
        <taxon>Alveolata</taxon>
        <taxon>Dinophyceae</taxon>
        <taxon>Suessiales</taxon>
        <taxon>Suessiaceae</taxon>
        <taxon>Polarella</taxon>
    </lineage>
</organism>
<evidence type="ECO:0000313" key="5">
    <source>
        <dbReference type="Proteomes" id="UP000654075"/>
    </source>
</evidence>